<reference evidence="2" key="1">
    <citation type="submission" date="2016-10" db="EMBL/GenBank/DDBJ databases">
        <authorList>
            <person name="Varghese N."/>
            <person name="Submissions S."/>
        </authorList>
    </citation>
    <scope>NUCLEOTIDE SEQUENCE [LARGE SCALE GENOMIC DNA]</scope>
    <source>
        <strain evidence="2">XBD1002</strain>
    </source>
</reference>
<dbReference type="AlphaFoldDB" id="A0A1I3LUQ7"/>
<dbReference type="OrthoDB" id="9933132at2"/>
<evidence type="ECO:0000313" key="2">
    <source>
        <dbReference type="Proteomes" id="UP000182737"/>
    </source>
</evidence>
<organism evidence="1 2">
    <name type="scientific">Treponema bryantii</name>
    <dbReference type="NCBI Taxonomy" id="163"/>
    <lineage>
        <taxon>Bacteria</taxon>
        <taxon>Pseudomonadati</taxon>
        <taxon>Spirochaetota</taxon>
        <taxon>Spirochaetia</taxon>
        <taxon>Spirochaetales</taxon>
        <taxon>Treponemataceae</taxon>
        <taxon>Treponema</taxon>
    </lineage>
</organism>
<keyword evidence="2" id="KW-1185">Reference proteome</keyword>
<name>A0A1I3LUQ7_9SPIR</name>
<gene>
    <name evidence="1" type="ORF">SAMN04487775_107192</name>
</gene>
<protein>
    <submittedName>
        <fullName evidence="1">Uncharacterized protein</fullName>
    </submittedName>
</protein>
<proteinExistence type="predicted"/>
<accession>A0A1I3LUQ7</accession>
<dbReference type="Proteomes" id="UP000182737">
    <property type="component" value="Unassembled WGS sequence"/>
</dbReference>
<evidence type="ECO:0000313" key="1">
    <source>
        <dbReference type="EMBL" id="SFI88176.1"/>
    </source>
</evidence>
<sequence length="90" mass="10703">MSEIDEIRGLESVHKIKAIESTYEVREVKQDIVYLRQKARLLQRNAVLTGDWTYYAQLLDIQDRIRCHKEILEKYPYDGKSSFAELLKKD</sequence>
<dbReference type="RefSeq" id="WP_074932462.1">
    <property type="nucleotide sequence ID" value="NZ_FORI01000007.1"/>
</dbReference>
<dbReference type="EMBL" id="FORI01000007">
    <property type="protein sequence ID" value="SFI88176.1"/>
    <property type="molecule type" value="Genomic_DNA"/>
</dbReference>